<dbReference type="InterPro" id="IPR018200">
    <property type="entry name" value="USP_CS"/>
</dbReference>
<evidence type="ECO:0000256" key="1">
    <source>
        <dbReference type="ARBA" id="ARBA00000707"/>
    </source>
</evidence>
<name>A0A9P0HCC4_NEZVI</name>
<dbReference type="AlphaFoldDB" id="A0A9P0HCC4"/>
<dbReference type="PANTHER" id="PTHR21646:SF46">
    <property type="entry name" value="UBIQUITIN CARBOXYL-TERMINAL HYDROLASE"/>
    <property type="match status" value="1"/>
</dbReference>
<dbReference type="Pfam" id="PF00443">
    <property type="entry name" value="UCH"/>
    <property type="match status" value="1"/>
</dbReference>
<dbReference type="InterPro" id="IPR038765">
    <property type="entry name" value="Papain-like_cys_pep_sf"/>
</dbReference>
<dbReference type="SUPFAM" id="SSF140856">
    <property type="entry name" value="USP8 N-terminal domain-like"/>
    <property type="match status" value="1"/>
</dbReference>
<reference evidence="7" key="1">
    <citation type="submission" date="2022-01" db="EMBL/GenBank/DDBJ databases">
        <authorList>
            <person name="King R."/>
        </authorList>
    </citation>
    <scope>NUCLEOTIDE SEQUENCE</scope>
</reference>
<keyword evidence="3" id="KW-0833">Ubl conjugation pathway</keyword>
<feature type="compositionally biased region" description="Basic and acidic residues" evidence="4">
    <location>
        <begin position="320"/>
        <end position="330"/>
    </location>
</feature>
<dbReference type="SUPFAM" id="SSF54001">
    <property type="entry name" value="Cysteine proteinases"/>
    <property type="match status" value="1"/>
</dbReference>
<feature type="compositionally biased region" description="Basic and acidic residues" evidence="4">
    <location>
        <begin position="401"/>
        <end position="415"/>
    </location>
</feature>
<dbReference type="InterPro" id="IPR050185">
    <property type="entry name" value="Ub_carboxyl-term_hydrolase"/>
</dbReference>
<gene>
    <name evidence="7" type="ORF">NEZAVI_LOCUS8838</name>
</gene>
<dbReference type="GO" id="GO:0006508">
    <property type="term" value="P:proteolysis"/>
    <property type="evidence" value="ECO:0007669"/>
    <property type="project" value="UniProtKB-KW"/>
</dbReference>
<comment type="catalytic activity">
    <reaction evidence="1 3">
        <text>Thiol-dependent hydrolysis of ester, thioester, amide, peptide and isopeptide bonds formed by the C-terminal Gly of ubiquitin (a 76-residue protein attached to proteins as an intracellular targeting signal).</text>
        <dbReference type="EC" id="3.4.19.12"/>
    </reaction>
</comment>
<dbReference type="Proteomes" id="UP001152798">
    <property type="component" value="Chromosome 4"/>
</dbReference>
<dbReference type="EMBL" id="OV725080">
    <property type="protein sequence ID" value="CAH1399378.1"/>
    <property type="molecule type" value="Genomic_DNA"/>
</dbReference>
<comment type="similarity">
    <text evidence="2 3">Belongs to the peptidase C19 family.</text>
</comment>
<sequence length="863" mass="98240">MPTKMVQPLHIADSIESLLRKAEVKIPDLSLPACLDKMKKLHDSARKASLEKDQEEEFMFLHRYLMLLKMACKYPEYTKSSIKYRSDFPCAQSNMKKYELLRNILEKRYQENKEKHLRENNKIIPVKSISPTQEKSLKDLNNTIAAGKFNKTCIYSEGLYNLLSTRHNKESYLLIDARSLQDFKESHLNDSNIINIPEEIIHPGISASILNSKLEGNAKLQWEKRGTFDKLVIFDWNSSEAGLKSNVKLYHLKKAMTEWDPGTQYKCSPLVLEGGYEDILFKYPHVTSNPKVHAPLPNNINSLLSLDSFDYPIQELEPEEEKKLPVKEPQKTSQPQKTLPAKSPHELLVDRSTKPTVITTPVNQVSEISPDSSEIVAAESNSDSSPPLEEDSTSSEINEVTPKEETEDKQTVGETKSVLDELRKIKPSFDVSVHPDTRETVNTIEVDPKIKPEHGPNQRHTADKPVVEGTYKIPLKKDDGPPSSILKRSSSSPNIAKLDDEGISRIPAFTRSNKPVAYAERADSTYGITVAGLTGLKNFANNCYMNSILQCLSNTDPLVKELISINRPVATNPQSKTKGRVAQEVITAFRNMWSGDVRVYSIKDLKTLLGSLKEIFKGTGHQDSNEFLIILLEYLHDDLNIPASAESRLEGAREDTGEKAWGEFRRKNCSIIQRLFYGQHRSTVTCSTCQHQSVTFEQFFNLFVPIPSREPVSLSDCIQLYMSGEKISGWKCPKCKDERNATKKFDISRLPPILVIALKRFTHEEDSWLQKKENLVIYPLEDLDMEKFTIRGSEQRYKRYNLYAMSTHTGTLRAGHYKAICRNHVTNKWHMFDDQTVEALPAHSVRNNPEVYILFYNAVIENC</sequence>
<feature type="domain" description="USP" evidence="6">
    <location>
        <begin position="534"/>
        <end position="859"/>
    </location>
</feature>
<dbReference type="OrthoDB" id="292964at2759"/>
<dbReference type="GO" id="GO:0016579">
    <property type="term" value="P:protein deubiquitination"/>
    <property type="evidence" value="ECO:0007669"/>
    <property type="project" value="InterPro"/>
</dbReference>
<dbReference type="Gene3D" id="3.90.70.10">
    <property type="entry name" value="Cysteine proteinases"/>
    <property type="match status" value="1"/>
</dbReference>
<feature type="region of interest" description="Disordered" evidence="4">
    <location>
        <begin position="317"/>
        <end position="415"/>
    </location>
</feature>
<dbReference type="InterPro" id="IPR015063">
    <property type="entry name" value="USP8_dimer"/>
</dbReference>
<dbReference type="Gene3D" id="1.20.58.80">
    <property type="entry name" value="Phosphotransferase system, lactose/cellobiose-type IIA subunit"/>
    <property type="match status" value="1"/>
</dbReference>
<keyword evidence="3" id="KW-0788">Thiol protease</keyword>
<dbReference type="PROSITE" id="PS50235">
    <property type="entry name" value="USP_3"/>
    <property type="match status" value="1"/>
</dbReference>
<keyword evidence="3" id="KW-0378">Hydrolase</keyword>
<keyword evidence="8" id="KW-1185">Reference proteome</keyword>
<dbReference type="PROSITE" id="PS50206">
    <property type="entry name" value="RHODANESE_3"/>
    <property type="match status" value="1"/>
</dbReference>
<dbReference type="CDD" id="cd02674">
    <property type="entry name" value="Peptidase_C19R"/>
    <property type="match status" value="1"/>
</dbReference>
<feature type="region of interest" description="Disordered" evidence="4">
    <location>
        <begin position="472"/>
        <end position="499"/>
    </location>
</feature>
<evidence type="ECO:0000259" key="5">
    <source>
        <dbReference type="PROSITE" id="PS50206"/>
    </source>
</evidence>
<proteinExistence type="inferred from homology"/>
<feature type="compositionally biased region" description="Polar residues" evidence="4">
    <location>
        <begin position="354"/>
        <end position="372"/>
    </location>
</feature>
<dbReference type="InterPro" id="IPR001394">
    <property type="entry name" value="Peptidase_C19_UCH"/>
</dbReference>
<protein>
    <recommendedName>
        <fullName evidence="3">Ubiquitin carboxyl-terminal hydrolase</fullName>
        <ecNumber evidence="3">3.4.19.12</ecNumber>
    </recommendedName>
</protein>
<organism evidence="7 8">
    <name type="scientific">Nezara viridula</name>
    <name type="common">Southern green stink bug</name>
    <name type="synonym">Cimex viridulus</name>
    <dbReference type="NCBI Taxonomy" id="85310"/>
    <lineage>
        <taxon>Eukaryota</taxon>
        <taxon>Metazoa</taxon>
        <taxon>Ecdysozoa</taxon>
        <taxon>Arthropoda</taxon>
        <taxon>Hexapoda</taxon>
        <taxon>Insecta</taxon>
        <taxon>Pterygota</taxon>
        <taxon>Neoptera</taxon>
        <taxon>Paraneoptera</taxon>
        <taxon>Hemiptera</taxon>
        <taxon>Heteroptera</taxon>
        <taxon>Panheteroptera</taxon>
        <taxon>Pentatomomorpha</taxon>
        <taxon>Pentatomoidea</taxon>
        <taxon>Pentatomidae</taxon>
        <taxon>Pentatominae</taxon>
        <taxon>Nezara</taxon>
    </lineage>
</organism>
<feature type="compositionally biased region" description="Basic and acidic residues" evidence="4">
    <location>
        <begin position="343"/>
        <end position="353"/>
    </location>
</feature>
<evidence type="ECO:0000256" key="3">
    <source>
        <dbReference type="RuleBase" id="RU366025"/>
    </source>
</evidence>
<dbReference type="PROSITE" id="PS00972">
    <property type="entry name" value="USP_1"/>
    <property type="match status" value="1"/>
</dbReference>
<dbReference type="Pfam" id="PF08969">
    <property type="entry name" value="USP8_dimer"/>
    <property type="match status" value="1"/>
</dbReference>
<feature type="compositionally biased region" description="Low complexity" evidence="4">
    <location>
        <begin position="481"/>
        <end position="493"/>
    </location>
</feature>
<dbReference type="InterPro" id="IPR001763">
    <property type="entry name" value="Rhodanese-like_dom"/>
</dbReference>
<dbReference type="Gene3D" id="3.40.250.10">
    <property type="entry name" value="Rhodanese-like domain"/>
    <property type="match status" value="1"/>
</dbReference>
<evidence type="ECO:0000313" key="7">
    <source>
        <dbReference type="EMBL" id="CAH1399378.1"/>
    </source>
</evidence>
<dbReference type="PROSITE" id="PS00973">
    <property type="entry name" value="USP_2"/>
    <property type="match status" value="1"/>
</dbReference>
<evidence type="ECO:0000256" key="4">
    <source>
        <dbReference type="SAM" id="MobiDB-lite"/>
    </source>
</evidence>
<evidence type="ECO:0000313" key="8">
    <source>
        <dbReference type="Proteomes" id="UP001152798"/>
    </source>
</evidence>
<dbReference type="InterPro" id="IPR028889">
    <property type="entry name" value="USP"/>
</dbReference>
<dbReference type="InterPro" id="IPR036873">
    <property type="entry name" value="Rhodanese-like_dom_sf"/>
</dbReference>
<dbReference type="SUPFAM" id="SSF52821">
    <property type="entry name" value="Rhodanese/Cell cycle control phosphatase"/>
    <property type="match status" value="1"/>
</dbReference>
<dbReference type="EC" id="3.4.19.12" evidence="3"/>
<dbReference type="PANTHER" id="PTHR21646">
    <property type="entry name" value="UBIQUITIN CARBOXYL-TERMINAL HYDROLASE"/>
    <property type="match status" value="1"/>
</dbReference>
<accession>A0A9P0HCC4</accession>
<keyword evidence="3" id="KW-0645">Protease</keyword>
<evidence type="ECO:0000256" key="2">
    <source>
        <dbReference type="ARBA" id="ARBA00009085"/>
    </source>
</evidence>
<feature type="domain" description="Rhodanese" evidence="5">
    <location>
        <begin position="168"/>
        <end position="288"/>
    </location>
</feature>
<evidence type="ECO:0000259" key="6">
    <source>
        <dbReference type="PROSITE" id="PS50235"/>
    </source>
</evidence>
<dbReference type="GO" id="GO:0004843">
    <property type="term" value="F:cysteine-type deubiquitinase activity"/>
    <property type="evidence" value="ECO:0007669"/>
    <property type="project" value="UniProtKB-UniRule"/>
</dbReference>